<dbReference type="Proteomes" id="UP001187192">
    <property type="component" value="Unassembled WGS sequence"/>
</dbReference>
<protein>
    <submittedName>
        <fullName evidence="1">Uncharacterized protein</fullName>
    </submittedName>
</protein>
<evidence type="ECO:0000313" key="2">
    <source>
        <dbReference type="Proteomes" id="UP001187192"/>
    </source>
</evidence>
<proteinExistence type="predicted"/>
<sequence>MSFWSHRWYGHFQKSDLVVAAPRSFSTGVILLVSLLVPHVPPVGPVTPSVSWGYRLGGLPADLGCLVSVCVVLSHLADAGVTGCFVSRSEQGYQGPGCPGWLVSPWLYRGRSPCGESLAKGKHLEVMGTPVRYLSRALRCLNVLRGLGCSDDLIGLNSKCSRRVDMLQPQSEQVVGIGDGIGVATGGALGVRWRIECYDRAPLSARTGRVHGAYRQCGELGPVNEVPREECLVGSGPVSSTHSTQRDLVFTSSRGQFTPGKGILSSDQIAPSTMMLTHK</sequence>
<comment type="caution">
    <text evidence="1">The sequence shown here is derived from an EMBL/GenBank/DDBJ whole genome shotgun (WGS) entry which is preliminary data.</text>
</comment>
<dbReference type="EMBL" id="BTGU01000098">
    <property type="protein sequence ID" value="GMN60402.1"/>
    <property type="molecule type" value="Genomic_DNA"/>
</dbReference>
<keyword evidence="2" id="KW-1185">Reference proteome</keyword>
<accession>A0AA88DRL4</accession>
<gene>
    <name evidence="1" type="ORF">TIFTF001_029517</name>
</gene>
<organism evidence="1 2">
    <name type="scientific">Ficus carica</name>
    <name type="common">Common fig</name>
    <dbReference type="NCBI Taxonomy" id="3494"/>
    <lineage>
        <taxon>Eukaryota</taxon>
        <taxon>Viridiplantae</taxon>
        <taxon>Streptophyta</taxon>
        <taxon>Embryophyta</taxon>
        <taxon>Tracheophyta</taxon>
        <taxon>Spermatophyta</taxon>
        <taxon>Magnoliopsida</taxon>
        <taxon>eudicotyledons</taxon>
        <taxon>Gunneridae</taxon>
        <taxon>Pentapetalae</taxon>
        <taxon>rosids</taxon>
        <taxon>fabids</taxon>
        <taxon>Rosales</taxon>
        <taxon>Moraceae</taxon>
        <taxon>Ficeae</taxon>
        <taxon>Ficus</taxon>
    </lineage>
</organism>
<reference evidence="1" key="1">
    <citation type="submission" date="2023-07" db="EMBL/GenBank/DDBJ databases">
        <title>draft genome sequence of fig (Ficus carica).</title>
        <authorList>
            <person name="Takahashi T."/>
            <person name="Nishimura K."/>
        </authorList>
    </citation>
    <scope>NUCLEOTIDE SEQUENCE</scope>
</reference>
<name>A0AA88DRL4_FICCA</name>
<dbReference type="AlphaFoldDB" id="A0AA88DRL4"/>
<evidence type="ECO:0000313" key="1">
    <source>
        <dbReference type="EMBL" id="GMN60402.1"/>
    </source>
</evidence>